<evidence type="ECO:0000256" key="2">
    <source>
        <dbReference type="ARBA" id="ARBA00022448"/>
    </source>
</evidence>
<evidence type="ECO:0000313" key="9">
    <source>
        <dbReference type="EMBL" id="KAK3400159.1"/>
    </source>
</evidence>
<evidence type="ECO:0000256" key="1">
    <source>
        <dbReference type="ARBA" id="ARBA00004141"/>
    </source>
</evidence>
<dbReference type="GO" id="GO:0022857">
    <property type="term" value="F:transmembrane transporter activity"/>
    <property type="evidence" value="ECO:0007669"/>
    <property type="project" value="InterPro"/>
</dbReference>
<evidence type="ECO:0000256" key="6">
    <source>
        <dbReference type="SAM" id="MobiDB-lite"/>
    </source>
</evidence>
<dbReference type="Gene3D" id="1.20.1250.20">
    <property type="entry name" value="MFS general substrate transporter like domains"/>
    <property type="match status" value="1"/>
</dbReference>
<dbReference type="Proteomes" id="UP001281003">
    <property type="component" value="Unassembled WGS sequence"/>
</dbReference>
<feature type="transmembrane region" description="Helical" evidence="7">
    <location>
        <begin position="131"/>
        <end position="152"/>
    </location>
</feature>
<sequence length="598" mass="65464">MVVGPARTVAAAGRHGVRKASAKRSPPPPYPKRQLLILALCRICEPIAFMSIFPYVYHMVKDFDITNDESKISMYAGWVTSSFTLAEFLAGFLWGRLSDKIGRKPVLLTGMGGTGLSVILFGFAPSLPVALLARALGGILNGNMGVLQTTVGELVTVKEHQPRAYTVMPIVWCIGSIVGPMIGGTLAKPVDWIPTVFQPGSIWDRFPYLLPNLFSAMCVFFGLTVGFLFLEETHAEKKYRRDRGVEFGKYLTSCIFGKDGFFQRLLRLRRRRGKNGEEQPLLGETDESLPGYRTADGSPELTSVEGPIMPEPPCALDLESTGEIVEAQPEKKPERTFTKPIIFIIINYGLLAFHTMTLDSLLPVFLSTEPTGTEASWSLPFKFADGFGYDTRTVGIILSIQGLYSMISTSFFFPRITGRLGALRLFQIISMSYPLLYFATPYFVLLPSSVRMAGVYLLIIWKCTLATMAYPSNAILLTNSAPSTLTLGTINGVAASIASLCRAMGPIVSGYLYTVGLRVGYCGMVWWFTAFVTIGASFLSFGITEPRGRLDEKEEIEEEEPAVVSGDLTTTTTTTTTEPAAATTELTNVALTTTTPRD</sequence>
<feature type="transmembrane region" description="Helical" evidence="7">
    <location>
        <begin position="106"/>
        <end position="125"/>
    </location>
</feature>
<dbReference type="PROSITE" id="PS50850">
    <property type="entry name" value="MFS"/>
    <property type="match status" value="1"/>
</dbReference>
<dbReference type="CDD" id="cd17330">
    <property type="entry name" value="MFS_SLC46_TetA_like"/>
    <property type="match status" value="1"/>
</dbReference>
<feature type="transmembrane region" description="Helical" evidence="7">
    <location>
        <begin position="425"/>
        <end position="444"/>
    </location>
</feature>
<feature type="transmembrane region" description="Helical" evidence="7">
    <location>
        <begin position="35"/>
        <end position="55"/>
    </location>
</feature>
<proteinExistence type="predicted"/>
<comment type="subcellular location">
    <subcellularLocation>
        <location evidence="1">Membrane</location>
        <topology evidence="1">Multi-pass membrane protein</topology>
    </subcellularLocation>
</comment>
<dbReference type="SUPFAM" id="SSF103473">
    <property type="entry name" value="MFS general substrate transporter"/>
    <property type="match status" value="1"/>
</dbReference>
<comment type="caution">
    <text evidence="9">The sequence shown here is derived from an EMBL/GenBank/DDBJ whole genome shotgun (WGS) entry which is preliminary data.</text>
</comment>
<evidence type="ECO:0000256" key="4">
    <source>
        <dbReference type="ARBA" id="ARBA00022989"/>
    </source>
</evidence>
<feature type="domain" description="Major facilitator superfamily (MFS) profile" evidence="8">
    <location>
        <begin position="34"/>
        <end position="547"/>
    </location>
</feature>
<name>A0AAE0PHT4_SORBR</name>
<feature type="transmembrane region" description="Helical" evidence="7">
    <location>
        <begin position="490"/>
        <end position="513"/>
    </location>
</feature>
<reference evidence="9" key="2">
    <citation type="submission" date="2023-07" db="EMBL/GenBank/DDBJ databases">
        <authorList>
            <consortium name="Lawrence Berkeley National Laboratory"/>
            <person name="Haridas S."/>
            <person name="Hensen N."/>
            <person name="Bonometti L."/>
            <person name="Westerberg I."/>
            <person name="Brannstrom I.O."/>
            <person name="Guillou S."/>
            <person name="Cros-Aarteil S."/>
            <person name="Calhoun S."/>
            <person name="Kuo A."/>
            <person name="Mondo S."/>
            <person name="Pangilinan J."/>
            <person name="Riley R."/>
            <person name="LaButti K."/>
            <person name="Andreopoulos B."/>
            <person name="Lipzen A."/>
            <person name="Chen C."/>
            <person name="Yanf M."/>
            <person name="Daum C."/>
            <person name="Ng V."/>
            <person name="Clum A."/>
            <person name="Steindorff A."/>
            <person name="Ohm R."/>
            <person name="Martin F."/>
            <person name="Silar P."/>
            <person name="Natvig D."/>
            <person name="Lalanne C."/>
            <person name="Gautier V."/>
            <person name="Ament-velasquez S.L."/>
            <person name="Kruys A."/>
            <person name="Hutchinson M.I."/>
            <person name="Powell A.J."/>
            <person name="Barry K."/>
            <person name="Miller A.N."/>
            <person name="Grigoriev I.V."/>
            <person name="Debuchy R."/>
            <person name="Gladieux P."/>
            <person name="Thoren M.H."/>
            <person name="Johannesson H."/>
        </authorList>
    </citation>
    <scope>NUCLEOTIDE SEQUENCE</scope>
    <source>
        <strain evidence="9">FGSC 1904</strain>
    </source>
</reference>
<dbReference type="PANTHER" id="PTHR23504:SF15">
    <property type="entry name" value="MAJOR FACILITATOR SUPERFAMILY (MFS) PROFILE DOMAIN-CONTAINING PROTEIN"/>
    <property type="match status" value="1"/>
</dbReference>
<feature type="transmembrane region" description="Helical" evidence="7">
    <location>
        <begin position="525"/>
        <end position="543"/>
    </location>
</feature>
<feature type="region of interest" description="Disordered" evidence="6">
    <location>
        <begin position="1"/>
        <end position="29"/>
    </location>
</feature>
<feature type="transmembrane region" description="Helical" evidence="7">
    <location>
        <begin position="341"/>
        <end position="366"/>
    </location>
</feature>
<feature type="transmembrane region" description="Helical" evidence="7">
    <location>
        <begin position="75"/>
        <end position="94"/>
    </location>
</feature>
<keyword evidence="2" id="KW-0813">Transport</keyword>
<feature type="transmembrane region" description="Helical" evidence="7">
    <location>
        <begin position="206"/>
        <end position="230"/>
    </location>
</feature>
<reference evidence="9" key="1">
    <citation type="journal article" date="2023" name="Mol. Phylogenet. Evol.">
        <title>Genome-scale phylogeny and comparative genomics of the fungal order Sordariales.</title>
        <authorList>
            <person name="Hensen N."/>
            <person name="Bonometti L."/>
            <person name="Westerberg I."/>
            <person name="Brannstrom I.O."/>
            <person name="Guillou S."/>
            <person name="Cros-Aarteil S."/>
            <person name="Calhoun S."/>
            <person name="Haridas S."/>
            <person name="Kuo A."/>
            <person name="Mondo S."/>
            <person name="Pangilinan J."/>
            <person name="Riley R."/>
            <person name="LaButti K."/>
            <person name="Andreopoulos B."/>
            <person name="Lipzen A."/>
            <person name="Chen C."/>
            <person name="Yan M."/>
            <person name="Daum C."/>
            <person name="Ng V."/>
            <person name="Clum A."/>
            <person name="Steindorff A."/>
            <person name="Ohm R.A."/>
            <person name="Martin F."/>
            <person name="Silar P."/>
            <person name="Natvig D.O."/>
            <person name="Lalanne C."/>
            <person name="Gautier V."/>
            <person name="Ament-Velasquez S.L."/>
            <person name="Kruys A."/>
            <person name="Hutchinson M.I."/>
            <person name="Powell A.J."/>
            <person name="Barry K."/>
            <person name="Miller A.N."/>
            <person name="Grigoriev I.V."/>
            <person name="Debuchy R."/>
            <person name="Gladieux P."/>
            <person name="Hiltunen Thoren M."/>
            <person name="Johannesson H."/>
        </authorList>
    </citation>
    <scope>NUCLEOTIDE SEQUENCE</scope>
    <source>
        <strain evidence="9">FGSC 1904</strain>
    </source>
</reference>
<evidence type="ECO:0000259" key="8">
    <source>
        <dbReference type="PROSITE" id="PS50850"/>
    </source>
</evidence>
<dbReference type="InterPro" id="IPR036259">
    <property type="entry name" value="MFS_trans_sf"/>
</dbReference>
<dbReference type="EMBL" id="JAUTDP010000004">
    <property type="protein sequence ID" value="KAK3400159.1"/>
    <property type="molecule type" value="Genomic_DNA"/>
</dbReference>
<evidence type="ECO:0000256" key="3">
    <source>
        <dbReference type="ARBA" id="ARBA00022692"/>
    </source>
</evidence>
<keyword evidence="4 7" id="KW-1133">Transmembrane helix</keyword>
<dbReference type="InterPro" id="IPR011701">
    <property type="entry name" value="MFS"/>
</dbReference>
<dbReference type="PANTHER" id="PTHR23504">
    <property type="entry name" value="MAJOR FACILITATOR SUPERFAMILY DOMAIN-CONTAINING PROTEIN 10"/>
    <property type="match status" value="1"/>
</dbReference>
<feature type="compositionally biased region" description="Low complexity" evidence="6">
    <location>
        <begin position="568"/>
        <end position="598"/>
    </location>
</feature>
<protein>
    <submittedName>
        <fullName evidence="9">Major facilitator superfamily domain-containing protein</fullName>
    </submittedName>
</protein>
<dbReference type="Pfam" id="PF07690">
    <property type="entry name" value="MFS_1"/>
    <property type="match status" value="1"/>
</dbReference>
<evidence type="ECO:0000256" key="5">
    <source>
        <dbReference type="ARBA" id="ARBA00023136"/>
    </source>
</evidence>
<dbReference type="GO" id="GO:0016020">
    <property type="term" value="C:membrane"/>
    <property type="evidence" value="ECO:0007669"/>
    <property type="project" value="UniProtKB-SubCell"/>
</dbReference>
<feature type="region of interest" description="Disordered" evidence="6">
    <location>
        <begin position="550"/>
        <end position="598"/>
    </location>
</feature>
<dbReference type="InterPro" id="IPR020846">
    <property type="entry name" value="MFS_dom"/>
</dbReference>
<evidence type="ECO:0000256" key="7">
    <source>
        <dbReference type="SAM" id="Phobius"/>
    </source>
</evidence>
<evidence type="ECO:0000313" key="10">
    <source>
        <dbReference type="Proteomes" id="UP001281003"/>
    </source>
</evidence>
<feature type="transmembrane region" description="Helical" evidence="7">
    <location>
        <begin position="164"/>
        <end position="186"/>
    </location>
</feature>
<keyword evidence="5 7" id="KW-0472">Membrane</keyword>
<organism evidence="9 10">
    <name type="scientific">Sordaria brevicollis</name>
    <dbReference type="NCBI Taxonomy" id="83679"/>
    <lineage>
        <taxon>Eukaryota</taxon>
        <taxon>Fungi</taxon>
        <taxon>Dikarya</taxon>
        <taxon>Ascomycota</taxon>
        <taxon>Pezizomycotina</taxon>
        <taxon>Sordariomycetes</taxon>
        <taxon>Sordariomycetidae</taxon>
        <taxon>Sordariales</taxon>
        <taxon>Sordariaceae</taxon>
        <taxon>Sordaria</taxon>
    </lineage>
</organism>
<dbReference type="AlphaFoldDB" id="A0AAE0PHT4"/>
<keyword evidence="3 7" id="KW-0812">Transmembrane</keyword>
<gene>
    <name evidence="9" type="ORF">B0T20DRAFT_350376</name>
</gene>
<feature type="transmembrane region" description="Helical" evidence="7">
    <location>
        <begin position="393"/>
        <end position="413"/>
    </location>
</feature>
<keyword evidence="10" id="KW-1185">Reference proteome</keyword>
<feature type="transmembrane region" description="Helical" evidence="7">
    <location>
        <begin position="456"/>
        <end position="478"/>
    </location>
</feature>
<accession>A0AAE0PHT4</accession>